<feature type="region of interest" description="Disordered" evidence="2">
    <location>
        <begin position="83"/>
        <end position="106"/>
    </location>
</feature>
<evidence type="ECO:0000256" key="1">
    <source>
        <dbReference type="ARBA" id="ARBA00034773"/>
    </source>
</evidence>
<name>A0A6A1WB79_9ROSI</name>
<proteinExistence type="inferred from homology"/>
<evidence type="ECO:0000313" key="4">
    <source>
        <dbReference type="Proteomes" id="UP000516437"/>
    </source>
</evidence>
<evidence type="ECO:0000256" key="2">
    <source>
        <dbReference type="SAM" id="MobiDB-lite"/>
    </source>
</evidence>
<dbReference type="PANTHER" id="PTHR33083">
    <property type="entry name" value="EXPRESSED PROTEIN"/>
    <property type="match status" value="1"/>
</dbReference>
<dbReference type="EMBL" id="RXIC02000020">
    <property type="protein sequence ID" value="KAB1222495.1"/>
    <property type="molecule type" value="Genomic_DNA"/>
</dbReference>
<reference evidence="3 4" key="1">
    <citation type="journal article" date="2019" name="Plant Biotechnol. J.">
        <title>The red bayberry genome and genetic basis of sex determination.</title>
        <authorList>
            <person name="Jia H.M."/>
            <person name="Jia H.J."/>
            <person name="Cai Q.L."/>
            <person name="Wang Y."/>
            <person name="Zhao H.B."/>
            <person name="Yang W.F."/>
            <person name="Wang G.Y."/>
            <person name="Li Y.H."/>
            <person name="Zhan D.L."/>
            <person name="Shen Y.T."/>
            <person name="Niu Q.F."/>
            <person name="Chang L."/>
            <person name="Qiu J."/>
            <person name="Zhao L."/>
            <person name="Xie H.B."/>
            <person name="Fu W.Y."/>
            <person name="Jin J."/>
            <person name="Li X.W."/>
            <person name="Jiao Y."/>
            <person name="Zhou C.C."/>
            <person name="Tu T."/>
            <person name="Chai C.Y."/>
            <person name="Gao J.L."/>
            <person name="Fan L.J."/>
            <person name="van de Weg E."/>
            <person name="Wang J.Y."/>
            <person name="Gao Z.S."/>
        </authorList>
    </citation>
    <scope>NUCLEOTIDE SEQUENCE [LARGE SCALE GENOMIC DNA]</scope>
    <source>
        <tissue evidence="3">Leaves</tissue>
    </source>
</reference>
<dbReference type="Proteomes" id="UP000516437">
    <property type="component" value="Chromosome 2"/>
</dbReference>
<keyword evidence="4" id="KW-1185">Reference proteome</keyword>
<evidence type="ECO:0008006" key="5">
    <source>
        <dbReference type="Google" id="ProtNLM"/>
    </source>
</evidence>
<gene>
    <name evidence="3" type="ORF">CJ030_MR2G027637</name>
</gene>
<protein>
    <recommendedName>
        <fullName evidence="5">Senescence regulator S40</fullName>
    </recommendedName>
</protein>
<comment type="similarity">
    <text evidence="1">Belongs to the senescence regulator S40 family.</text>
</comment>
<dbReference type="InterPro" id="IPR007608">
    <property type="entry name" value="Senescence_reg_S40"/>
</dbReference>
<accession>A0A6A1WB79</accession>
<comment type="caution">
    <text evidence="3">The sequence shown here is derived from an EMBL/GenBank/DDBJ whole genome shotgun (WGS) entry which is preliminary data.</text>
</comment>
<dbReference type="GO" id="GO:0010150">
    <property type="term" value="P:leaf senescence"/>
    <property type="evidence" value="ECO:0007669"/>
    <property type="project" value="UniProtKB-ARBA"/>
</dbReference>
<dbReference type="Pfam" id="PF04520">
    <property type="entry name" value="Senescence_reg"/>
    <property type="match status" value="1"/>
</dbReference>
<dbReference type="PANTHER" id="PTHR33083:SF116">
    <property type="entry name" value="OS04G0413900 PROTEIN"/>
    <property type="match status" value="1"/>
</dbReference>
<sequence length="218" mass="24320">MESTGYGHRQSPSSDRFLGAFYFWPPSSTGGVGDELNEAEVFWTSDFTEPHLSDNHHDHHRRFNFPHQKGSGVLAVLPEADRQSSRTLPDGPLLCRKPTISSTSSSSKVIPLIPRWPEREYSQSVQGTNFHHHRQSAPMNVPVLSEAMRKRRNRLLAAADDDDGDDTAVLPPHEIVARGSGVSPNTTFSVLEGVGRTLKGRDLRQVRNAVWRKTGFLD</sequence>
<organism evidence="3 4">
    <name type="scientific">Morella rubra</name>
    <name type="common">Chinese bayberry</name>
    <dbReference type="NCBI Taxonomy" id="262757"/>
    <lineage>
        <taxon>Eukaryota</taxon>
        <taxon>Viridiplantae</taxon>
        <taxon>Streptophyta</taxon>
        <taxon>Embryophyta</taxon>
        <taxon>Tracheophyta</taxon>
        <taxon>Spermatophyta</taxon>
        <taxon>Magnoliopsida</taxon>
        <taxon>eudicotyledons</taxon>
        <taxon>Gunneridae</taxon>
        <taxon>Pentapetalae</taxon>
        <taxon>rosids</taxon>
        <taxon>fabids</taxon>
        <taxon>Fagales</taxon>
        <taxon>Myricaceae</taxon>
        <taxon>Morella</taxon>
    </lineage>
</organism>
<evidence type="ECO:0000313" key="3">
    <source>
        <dbReference type="EMBL" id="KAB1222495.1"/>
    </source>
</evidence>
<dbReference type="OrthoDB" id="684536at2759"/>
<dbReference type="AlphaFoldDB" id="A0A6A1WB79"/>